<sequence length="385" mass="42698">MNIYEELNVDTIINASDTYTRIGGSRMSRRTLEAMQEAAESFADIGELSDAICRRIAERTGNETAFISSGAGACVVLTASACMTMGNEELMYQLPDASACPKNEIIVFASQKNCPILPYWHLTELSGASLIPVEDSISALREAIGPKTAAVFFFTGTVYEWTTPDLKDIIETAHAAGVPVIVDAAAQLPPKSLMSWYTVDLKADAVIFSGGKFINGPQTTGIVLGRHQILDHCRAMASPNVRIGRPYKVGKEEYAAFYRACMDFLDLDEEADYQELKTILENIQSSLSDVPGYHSYIEENGRLGQRIPMLYLQFTDGTTGKECYDFLYSAPERIDIGTFHPGDPTGDPCRVFLNAINLREPDLPVLIKKLNRFLTLPERRNRHER</sequence>
<feature type="domain" description="Aminotransferase class V" evidence="3">
    <location>
        <begin position="86"/>
        <end position="234"/>
    </location>
</feature>
<dbReference type="AlphaFoldDB" id="A0AA37NCD2"/>
<comment type="cofactor">
    <cofactor evidence="1">
        <name>pyridoxal 5'-phosphate</name>
        <dbReference type="ChEBI" id="CHEBI:597326"/>
    </cofactor>
</comment>
<dbReference type="RefSeq" id="WP_118041851.1">
    <property type="nucleotide sequence ID" value="NZ_BQNJ01000001.1"/>
</dbReference>
<evidence type="ECO:0000313" key="4">
    <source>
        <dbReference type="EMBL" id="GKH00969.1"/>
    </source>
</evidence>
<name>A0AA37NCD2_9FIRM</name>
<gene>
    <name evidence="4" type="ORF">CE91St55_29500</name>
</gene>
<comment type="caution">
    <text evidence="4">The sequence shown here is derived from an EMBL/GenBank/DDBJ whole genome shotgun (WGS) entry which is preliminary data.</text>
</comment>
<dbReference type="InterPro" id="IPR015421">
    <property type="entry name" value="PyrdxlP-dep_Trfase_major"/>
</dbReference>
<reference evidence="4" key="1">
    <citation type="submission" date="2022-01" db="EMBL/GenBank/DDBJ databases">
        <title>Novel bile acid biosynthetic pathways are enriched in the microbiome of centenarians.</title>
        <authorList>
            <person name="Sato Y."/>
            <person name="Atarashi K."/>
            <person name="Plichta R.D."/>
            <person name="Arai Y."/>
            <person name="Sasajima S."/>
            <person name="Kearney M.S."/>
            <person name="Suda W."/>
            <person name="Takeshita K."/>
            <person name="Sasaki T."/>
            <person name="Okamoto S."/>
            <person name="Skelly N.A."/>
            <person name="Okamura Y."/>
            <person name="Vlamakis H."/>
            <person name="Li Y."/>
            <person name="Tanoue T."/>
            <person name="Takei H."/>
            <person name="Nittono H."/>
            <person name="Narushima S."/>
            <person name="Irie J."/>
            <person name="Itoh H."/>
            <person name="Moriya K."/>
            <person name="Sugiura Y."/>
            <person name="Suematsu M."/>
            <person name="Moritoki N."/>
            <person name="Shibata S."/>
            <person name="Littman R.D."/>
            <person name="Fischbach A.M."/>
            <person name="Uwamino Y."/>
            <person name="Inoue T."/>
            <person name="Honda A."/>
            <person name="Hattori M."/>
            <person name="Murai T."/>
            <person name="Xavier J.R."/>
            <person name="Hirose N."/>
            <person name="Honda K."/>
        </authorList>
    </citation>
    <scope>NUCLEOTIDE SEQUENCE</scope>
    <source>
        <strain evidence="4">CE91-St55</strain>
    </source>
</reference>
<protein>
    <submittedName>
        <fullName evidence="4">Selenocysteine synthase</fullName>
    </submittedName>
</protein>
<dbReference type="InterPro" id="IPR000192">
    <property type="entry name" value="Aminotrans_V_dom"/>
</dbReference>
<dbReference type="PANTHER" id="PTHR32328">
    <property type="entry name" value="L-SERYL-TRNA(SEC) SELENIUM TRANSFERASE"/>
    <property type="match status" value="1"/>
</dbReference>
<accession>A0AA37NCD2</accession>
<dbReference type="EMBL" id="BQNJ01000001">
    <property type="protein sequence ID" value="GKH00969.1"/>
    <property type="molecule type" value="Genomic_DNA"/>
</dbReference>
<dbReference type="PANTHER" id="PTHR32328:SF0">
    <property type="entry name" value="L-SERYL-TRNA(SEC) SELENIUM TRANSFERASE"/>
    <property type="match status" value="1"/>
</dbReference>
<dbReference type="SUPFAM" id="SSF53383">
    <property type="entry name" value="PLP-dependent transferases"/>
    <property type="match status" value="1"/>
</dbReference>
<dbReference type="InterPro" id="IPR015424">
    <property type="entry name" value="PyrdxlP-dep_Trfase"/>
</dbReference>
<dbReference type="GO" id="GO:0004125">
    <property type="term" value="F:L-seryl-tRNA(Sec) selenium transferase activity"/>
    <property type="evidence" value="ECO:0007669"/>
    <property type="project" value="TreeGrafter"/>
</dbReference>
<dbReference type="Gene3D" id="3.40.640.10">
    <property type="entry name" value="Type I PLP-dependent aspartate aminotransferase-like (Major domain)"/>
    <property type="match status" value="1"/>
</dbReference>
<keyword evidence="2" id="KW-0663">Pyridoxal phosphate</keyword>
<dbReference type="Pfam" id="PF00266">
    <property type="entry name" value="Aminotran_5"/>
    <property type="match status" value="1"/>
</dbReference>
<evidence type="ECO:0000256" key="1">
    <source>
        <dbReference type="ARBA" id="ARBA00001933"/>
    </source>
</evidence>
<organism evidence="4 5">
    <name type="scientific">Hungatella hathewayi</name>
    <dbReference type="NCBI Taxonomy" id="154046"/>
    <lineage>
        <taxon>Bacteria</taxon>
        <taxon>Bacillati</taxon>
        <taxon>Bacillota</taxon>
        <taxon>Clostridia</taxon>
        <taxon>Lachnospirales</taxon>
        <taxon>Lachnospiraceae</taxon>
        <taxon>Hungatella</taxon>
    </lineage>
</organism>
<proteinExistence type="predicted"/>
<evidence type="ECO:0000313" key="5">
    <source>
        <dbReference type="Proteomes" id="UP001055091"/>
    </source>
</evidence>
<evidence type="ECO:0000256" key="2">
    <source>
        <dbReference type="ARBA" id="ARBA00022898"/>
    </source>
</evidence>
<evidence type="ECO:0000259" key="3">
    <source>
        <dbReference type="Pfam" id="PF00266"/>
    </source>
</evidence>
<dbReference type="Proteomes" id="UP001055091">
    <property type="component" value="Unassembled WGS sequence"/>
</dbReference>